<protein>
    <submittedName>
        <fullName evidence="1">Uncharacterized protein</fullName>
    </submittedName>
</protein>
<evidence type="ECO:0000313" key="1">
    <source>
        <dbReference type="EMBL" id="CAH6720821.1"/>
    </source>
</evidence>
<keyword evidence="2" id="KW-1185">Reference proteome</keyword>
<evidence type="ECO:0000313" key="2">
    <source>
        <dbReference type="Proteomes" id="UP001152531"/>
    </source>
</evidence>
<gene>
    <name evidence="1" type="ORF">CLIB1444_04S08702</name>
</gene>
<comment type="caution">
    <text evidence="1">The sequence shown here is derived from an EMBL/GenBank/DDBJ whole genome shotgun (WGS) entry which is preliminary data.</text>
</comment>
<accession>A0ACA9Y7H4</accession>
<sequence>MELSLKSRYKTRQLIYDEEVEDRFNCINCFESNVYIGTESGQLLHYHRFDDSPQYILISQQKIRSSCVSKILVLPIARRVVVLCGGSMNLFSLPELSPIQSGKLKDIENISKLNDKDIMILMKNKMKVIRLQEDIRSLGDIEVSAKMAVSMGKSAVIANDKEYQLINLQNSSKTPLFQYRQDEDVPPNIVAFDANDSGQKEVLLTINSDGNTSMGMFINSNGDPTRGTFTWIDKGYPNNGIAIEWPYVFAIFNGQLVVSSLISLDIMETINVEGKMVFLDIPASVQDDNYLTNGICKQALSSKMVILRDKQVDLLFLNEVDDFLSELTKYINGEVDKIKLIDSDDELYKQLRFLYLIHKKEYDSIEIDDTLLSILSYLNGGEGSFFQGTQKIADLVKPKLDDDFNQFFIEQIRKQYLQTHKLSLQKQAYSNLKNDEDFIDLVTKDKDSWRIKTPNLVNIIKNLESQQFYRAMLHAYTLLQDDENICVMAVAFLSGKYPGDDTDYVEMILKSLDKVKDDKIYRDSLLEILRVDSSKGIAYMKKNVKGKHTATHSDIMKEMINLSKNEDFASLKLEILENTYKDGKGGLEEILDHLIEMLKYPNEVQSNNFMILFETFKIENTFDSHKNITSFVNYLQMIKDATECKEFIEIYLKAYELINYLNSDNYKQIIDMYPYFKVFDKEIEDIIKIDFFTAEFLAVHGKPPYPDEKYFVEEQLTDVSTAKNDLLKVFVHYKDTQDTLAMKHFIKMYENYFTANEIIDLLPSEMSLSIVQDYFINLFINIDSIQRKLIIRKIFNRQEATVSKNLYKDFTSESNK</sequence>
<dbReference type="Proteomes" id="UP001152531">
    <property type="component" value="Unassembled WGS sequence"/>
</dbReference>
<organism evidence="1 2">
    <name type="scientific">[Candida] jaroonii</name>
    <dbReference type="NCBI Taxonomy" id="467808"/>
    <lineage>
        <taxon>Eukaryota</taxon>
        <taxon>Fungi</taxon>
        <taxon>Dikarya</taxon>
        <taxon>Ascomycota</taxon>
        <taxon>Saccharomycotina</taxon>
        <taxon>Pichiomycetes</taxon>
        <taxon>Debaryomycetaceae</taxon>
        <taxon>Yamadazyma</taxon>
    </lineage>
</organism>
<name>A0ACA9Y7H4_9ASCO</name>
<reference evidence="1" key="1">
    <citation type="submission" date="2022-06" db="EMBL/GenBank/DDBJ databases">
        <authorList>
            <person name="Legras J.-L."/>
            <person name="Devillers H."/>
            <person name="Grondin C."/>
        </authorList>
    </citation>
    <scope>NUCLEOTIDE SEQUENCE</scope>
    <source>
        <strain evidence="1">CLIB 1444</strain>
    </source>
</reference>
<proteinExistence type="predicted"/>
<dbReference type="EMBL" id="CALSDN010000004">
    <property type="protein sequence ID" value="CAH6720821.1"/>
    <property type="molecule type" value="Genomic_DNA"/>
</dbReference>